<dbReference type="GO" id="GO:0004708">
    <property type="term" value="F:MAP kinase kinase activity"/>
    <property type="evidence" value="ECO:0000318"/>
    <property type="project" value="GO_Central"/>
</dbReference>
<dbReference type="InterPro" id="IPR011009">
    <property type="entry name" value="Kinase-like_dom_sf"/>
</dbReference>
<dbReference type="GO" id="GO:0005524">
    <property type="term" value="F:ATP binding"/>
    <property type="evidence" value="ECO:0007669"/>
    <property type="project" value="UniProtKB-UniRule"/>
</dbReference>
<dbReference type="OrthoDB" id="10252354at2759"/>
<dbReference type="EMBL" id="GL732743">
    <property type="protein sequence ID" value="EFX65474.1"/>
    <property type="molecule type" value="Genomic_DNA"/>
</dbReference>
<dbReference type="InParanoid" id="E9HS02"/>
<dbReference type="PANTHER" id="PTHR48013">
    <property type="entry name" value="DUAL SPECIFICITY MITOGEN-ACTIVATED PROTEIN KINASE KINASE 5-RELATED"/>
    <property type="match status" value="1"/>
</dbReference>
<dbReference type="InterPro" id="IPR001245">
    <property type="entry name" value="Ser-Thr/Tyr_kinase_cat_dom"/>
</dbReference>
<keyword evidence="1" id="KW-0808">Transferase</keyword>
<reference evidence="9 10" key="1">
    <citation type="journal article" date="2011" name="Science">
        <title>The ecoresponsive genome of Daphnia pulex.</title>
        <authorList>
            <person name="Colbourne J.K."/>
            <person name="Pfrender M.E."/>
            <person name="Gilbert D."/>
            <person name="Thomas W.K."/>
            <person name="Tucker A."/>
            <person name="Oakley T.H."/>
            <person name="Tokishita S."/>
            <person name="Aerts A."/>
            <person name="Arnold G.J."/>
            <person name="Basu M.K."/>
            <person name="Bauer D.J."/>
            <person name="Caceres C.E."/>
            <person name="Carmel L."/>
            <person name="Casola C."/>
            <person name="Choi J.H."/>
            <person name="Detter J.C."/>
            <person name="Dong Q."/>
            <person name="Dusheyko S."/>
            <person name="Eads B.D."/>
            <person name="Frohlich T."/>
            <person name="Geiler-Samerotte K.A."/>
            <person name="Gerlach D."/>
            <person name="Hatcher P."/>
            <person name="Jogdeo S."/>
            <person name="Krijgsveld J."/>
            <person name="Kriventseva E.V."/>
            <person name="Kultz D."/>
            <person name="Laforsch C."/>
            <person name="Lindquist E."/>
            <person name="Lopez J."/>
            <person name="Manak J.R."/>
            <person name="Muller J."/>
            <person name="Pangilinan J."/>
            <person name="Patwardhan R.P."/>
            <person name="Pitluck S."/>
            <person name="Pritham E.J."/>
            <person name="Rechtsteiner A."/>
            <person name="Rho M."/>
            <person name="Rogozin I.B."/>
            <person name="Sakarya O."/>
            <person name="Salamov A."/>
            <person name="Schaack S."/>
            <person name="Shapiro H."/>
            <person name="Shiga Y."/>
            <person name="Skalitzky C."/>
            <person name="Smith Z."/>
            <person name="Souvorov A."/>
            <person name="Sung W."/>
            <person name="Tang Z."/>
            <person name="Tsuchiya D."/>
            <person name="Tu H."/>
            <person name="Vos H."/>
            <person name="Wang M."/>
            <person name="Wolf Y.I."/>
            <person name="Yamagata H."/>
            <person name="Yamada T."/>
            <person name="Ye Y."/>
            <person name="Shaw J.R."/>
            <person name="Andrews J."/>
            <person name="Crease T.J."/>
            <person name="Tang H."/>
            <person name="Lucas S.M."/>
            <person name="Robertson H.M."/>
            <person name="Bork P."/>
            <person name="Koonin E.V."/>
            <person name="Zdobnov E.M."/>
            <person name="Grigoriev I.V."/>
            <person name="Lynch M."/>
            <person name="Boore J.L."/>
        </authorList>
    </citation>
    <scope>NUCLEOTIDE SEQUENCE [LARGE SCALE GENOMIC DNA]</scope>
</reference>
<dbReference type="InterPro" id="IPR017441">
    <property type="entry name" value="Protein_kinase_ATP_BS"/>
</dbReference>
<dbReference type="PANTHER" id="PTHR48013:SF15">
    <property type="entry name" value="DUAL SPECIFICITY MITOGEN-ACTIVATED PROTEIN KINASE KINASE 4"/>
    <property type="match status" value="1"/>
</dbReference>
<evidence type="ECO:0000313" key="10">
    <source>
        <dbReference type="Proteomes" id="UP000000305"/>
    </source>
</evidence>
<dbReference type="PhylomeDB" id="E9HS02"/>
<evidence type="ECO:0000256" key="4">
    <source>
        <dbReference type="ARBA" id="ARBA00022840"/>
    </source>
</evidence>
<name>E9HS02_DAPPU</name>
<evidence type="ECO:0000256" key="3">
    <source>
        <dbReference type="ARBA" id="ARBA00022777"/>
    </source>
</evidence>
<dbReference type="Pfam" id="PF07714">
    <property type="entry name" value="PK_Tyr_Ser-Thr"/>
    <property type="match status" value="1"/>
</dbReference>
<evidence type="ECO:0000256" key="7">
    <source>
        <dbReference type="PROSITE-ProRule" id="PRU10141"/>
    </source>
</evidence>
<dbReference type="STRING" id="6669.E9HS02"/>
<dbReference type="eggNOG" id="KOG1006">
    <property type="taxonomic scope" value="Eukaryota"/>
</dbReference>
<dbReference type="Gene3D" id="1.10.510.10">
    <property type="entry name" value="Transferase(Phosphotransferase) domain 1"/>
    <property type="match status" value="1"/>
</dbReference>
<gene>
    <name evidence="9" type="ORF">DAPPUDRAFT_117239</name>
</gene>
<accession>E9HS02</accession>
<dbReference type="EC" id="2.7.12.2" evidence="6"/>
<dbReference type="AlphaFoldDB" id="E9HS02"/>
<keyword evidence="10" id="KW-1185">Reference proteome</keyword>
<dbReference type="InterPro" id="IPR000719">
    <property type="entry name" value="Prot_kinase_dom"/>
</dbReference>
<feature type="binding site" evidence="7">
    <location>
        <position position="120"/>
    </location>
    <ligand>
        <name>ATP</name>
        <dbReference type="ChEBI" id="CHEBI:30616"/>
    </ligand>
</feature>
<evidence type="ECO:0000313" key="9">
    <source>
        <dbReference type="EMBL" id="EFX65474.1"/>
    </source>
</evidence>
<dbReference type="Proteomes" id="UP000000305">
    <property type="component" value="Unassembled WGS sequence"/>
</dbReference>
<organism evidence="9 10">
    <name type="scientific">Daphnia pulex</name>
    <name type="common">Water flea</name>
    <dbReference type="NCBI Taxonomy" id="6669"/>
    <lineage>
        <taxon>Eukaryota</taxon>
        <taxon>Metazoa</taxon>
        <taxon>Ecdysozoa</taxon>
        <taxon>Arthropoda</taxon>
        <taxon>Crustacea</taxon>
        <taxon>Branchiopoda</taxon>
        <taxon>Diplostraca</taxon>
        <taxon>Cladocera</taxon>
        <taxon>Anomopoda</taxon>
        <taxon>Daphniidae</taxon>
        <taxon>Daphnia</taxon>
    </lineage>
</organism>
<dbReference type="SUPFAM" id="SSF56112">
    <property type="entry name" value="Protein kinase-like (PK-like)"/>
    <property type="match status" value="1"/>
</dbReference>
<keyword evidence="4 7" id="KW-0067">ATP-binding</keyword>
<dbReference type="GO" id="GO:0000165">
    <property type="term" value="P:MAPK cascade"/>
    <property type="evidence" value="ECO:0000318"/>
    <property type="project" value="GO_Central"/>
</dbReference>
<feature type="domain" description="Protein kinase" evidence="8">
    <location>
        <begin position="1"/>
        <end position="234"/>
    </location>
</feature>
<dbReference type="PROSITE" id="PS50011">
    <property type="entry name" value="PROTEIN_KINASE_DOM"/>
    <property type="match status" value="1"/>
</dbReference>
<comment type="similarity">
    <text evidence="5">Belongs to the protein kinase superfamily. STE Ser/Thr protein kinase family. MAP kinase kinase subfamily.</text>
</comment>
<protein>
    <recommendedName>
        <fullName evidence="6">mitogen-activated protein kinase kinase</fullName>
        <ecNumber evidence="6">2.7.12.2</ecNumber>
    </recommendedName>
</protein>
<evidence type="ECO:0000256" key="5">
    <source>
        <dbReference type="ARBA" id="ARBA00038035"/>
    </source>
</evidence>
<dbReference type="Gene3D" id="3.30.200.20">
    <property type="entry name" value="Phosphorylase Kinase, domain 1"/>
    <property type="match status" value="1"/>
</dbReference>
<sequence>MAVSNSFSTELLWNLEELYILRQVALMAATNPICNWTYWIGFLNSFTAEDKQSRRRPLSFSGLPTKCISPSSAIAPIHSFPMCMISQLKILEDMGEIGRGNFGSVNKMLHIKTNTNMAVKFYRFIQQRLKEKIPESFLGKMDLAPERIDPQSSARGYDVRSDVWSLGITLIEIATGKFPYPHWNSVFDQLTHGDTPRLISSYSKSPTNKAGSKNGNLIQECPFSDDFVNLVNTW</sequence>
<keyword evidence="3" id="KW-0418">Kinase</keyword>
<evidence type="ECO:0000256" key="2">
    <source>
        <dbReference type="ARBA" id="ARBA00022741"/>
    </source>
</evidence>
<evidence type="ECO:0000259" key="8">
    <source>
        <dbReference type="PROSITE" id="PS50011"/>
    </source>
</evidence>
<proteinExistence type="inferred from homology"/>
<keyword evidence="2 7" id="KW-0547">Nucleotide-binding</keyword>
<dbReference type="KEGG" id="dpx:DAPPUDRAFT_117239"/>
<evidence type="ECO:0000256" key="1">
    <source>
        <dbReference type="ARBA" id="ARBA00022679"/>
    </source>
</evidence>
<evidence type="ECO:0000256" key="6">
    <source>
        <dbReference type="ARBA" id="ARBA00038999"/>
    </source>
</evidence>
<dbReference type="HOGENOM" id="CLU_1186070_0_0_1"/>
<dbReference type="PROSITE" id="PS00107">
    <property type="entry name" value="PROTEIN_KINASE_ATP"/>
    <property type="match status" value="1"/>
</dbReference>